<dbReference type="Pfam" id="PF02192">
    <property type="entry name" value="PI3K_p85B"/>
    <property type="match status" value="1"/>
</dbReference>
<dbReference type="PANTHER" id="PTHR47027:SF25">
    <property type="entry name" value="REVERSE TRANSCRIPTASE DOMAIN-CONTAINING PROTEIN"/>
    <property type="match status" value="1"/>
</dbReference>
<organism evidence="3 4">
    <name type="scientific">Plutella xylostella</name>
    <name type="common">Diamondback moth</name>
    <name type="synonym">Plutella maculipennis</name>
    <dbReference type="NCBI Taxonomy" id="51655"/>
    <lineage>
        <taxon>Eukaryota</taxon>
        <taxon>Metazoa</taxon>
        <taxon>Ecdysozoa</taxon>
        <taxon>Arthropoda</taxon>
        <taxon>Hexapoda</taxon>
        <taxon>Insecta</taxon>
        <taxon>Pterygota</taxon>
        <taxon>Neoptera</taxon>
        <taxon>Endopterygota</taxon>
        <taxon>Lepidoptera</taxon>
        <taxon>Glossata</taxon>
        <taxon>Ditrysia</taxon>
        <taxon>Yponomeutoidea</taxon>
        <taxon>Plutellidae</taxon>
        <taxon>Plutella</taxon>
    </lineage>
</organism>
<dbReference type="SUPFAM" id="SSF54236">
    <property type="entry name" value="Ubiquitin-like"/>
    <property type="match status" value="1"/>
</dbReference>
<dbReference type="PANTHER" id="PTHR47027">
    <property type="entry name" value="REVERSE TRANSCRIPTASE DOMAIN-CONTAINING PROTEIN"/>
    <property type="match status" value="1"/>
</dbReference>
<dbReference type="Pfam" id="PF20049">
    <property type="entry name" value="DUF6451"/>
    <property type="match status" value="1"/>
</dbReference>
<dbReference type="Proteomes" id="UP000653454">
    <property type="component" value="Unassembled WGS sequence"/>
</dbReference>
<dbReference type="Gene3D" id="3.10.20.90">
    <property type="entry name" value="Phosphatidylinositol 3-kinase Catalytic Subunit, Chain A, domain 1"/>
    <property type="match status" value="1"/>
</dbReference>
<dbReference type="InterPro" id="IPR003113">
    <property type="entry name" value="PI3K_ABD"/>
</dbReference>
<sequence length="412" mass="47268">MVPAPSCPYTWDYWSSSPTEGIELACLMPNSVYIPLRASWDSTLQDVKEVRPCRLKDSTVTNQGGTDEDVAARINKAKAAFAQLRPVWDSNVLKRRVKISLFNSIVKSVLLFGCETWRVTKGLMNKLQVFVNKSLRLILRIFWPNTIRNVDLWNVCKQTSIEQEIALRKWRWIGHTIRKGAESKASIAFEWKPPGGHRRRGRPVHTWRRTVDGELRAQGLSWTEARAVAEDRTAWRTLVKALCTTGELWDKAAKYPLFGMLHEMSGYVFQFINSLAAPEEVDDESKRLRDVKPVCGVLKIIERPNEKPGEHLLNTHISHLIGKGLNEFDSLRSSEVNDFRTRMRILAEESSLKRANSSRLEKLRHRYPPRLADLPVVPTMLHSRLNNHCFILVTKVENTEVRIGLRVEAVWG</sequence>
<comment type="caution">
    <text evidence="3">The sequence shown here is derived from an EMBL/GenBank/DDBJ whole genome shotgun (WGS) entry which is preliminary data.</text>
</comment>
<dbReference type="EMBL" id="CAJHNJ030000004">
    <property type="protein sequence ID" value="CAG9096000.1"/>
    <property type="molecule type" value="Genomic_DNA"/>
</dbReference>
<proteinExistence type="inferred from homology"/>
<accession>A0A8S4DBR9</accession>
<dbReference type="PROSITE" id="PS51544">
    <property type="entry name" value="PI3K_ABD"/>
    <property type="match status" value="1"/>
</dbReference>
<dbReference type="Gene3D" id="3.10.20.770">
    <property type="match status" value="1"/>
</dbReference>
<name>A0A8S4DBR9_PLUXY</name>
<dbReference type="SMART" id="SM00143">
    <property type="entry name" value="PI3K_p85B"/>
    <property type="match status" value="1"/>
</dbReference>
<evidence type="ECO:0000256" key="1">
    <source>
        <dbReference type="PROSITE-ProRule" id="PRU00877"/>
    </source>
</evidence>
<reference evidence="3" key="1">
    <citation type="submission" date="2020-11" db="EMBL/GenBank/DDBJ databases">
        <authorList>
            <person name="Whiteford S."/>
        </authorList>
    </citation>
    <scope>NUCLEOTIDE SEQUENCE</scope>
</reference>
<dbReference type="InterPro" id="IPR045609">
    <property type="entry name" value="DUF6451"/>
</dbReference>
<keyword evidence="4" id="KW-1185">Reference proteome</keyword>
<gene>
    <name evidence="3" type="ORF">PLXY2_LOCUS1684</name>
</gene>
<evidence type="ECO:0000259" key="2">
    <source>
        <dbReference type="PROSITE" id="PS51544"/>
    </source>
</evidence>
<dbReference type="AlphaFoldDB" id="A0A8S4DBR9"/>
<feature type="domain" description="PI3K-ABD" evidence="2">
    <location>
        <begin position="247"/>
        <end position="304"/>
    </location>
</feature>
<evidence type="ECO:0000313" key="4">
    <source>
        <dbReference type="Proteomes" id="UP000653454"/>
    </source>
</evidence>
<evidence type="ECO:0000313" key="3">
    <source>
        <dbReference type="EMBL" id="CAG9096000.1"/>
    </source>
</evidence>
<protein>
    <submittedName>
        <fullName evidence="3">(diamondback moth) hypothetical protein</fullName>
    </submittedName>
</protein>
<comment type="similarity">
    <text evidence="1">Belongs to the PI3/PI4-kinase family.</text>
</comment>
<dbReference type="InterPro" id="IPR029071">
    <property type="entry name" value="Ubiquitin-like_domsf"/>
</dbReference>